<gene>
    <name evidence="2" type="ORF">BM221_003364</name>
</gene>
<evidence type="ECO:0000313" key="3">
    <source>
        <dbReference type="Proteomes" id="UP000235728"/>
    </source>
</evidence>
<dbReference type="Proteomes" id="UP000235728">
    <property type="component" value="Unassembled WGS sequence"/>
</dbReference>
<accession>A0A2N6NUG0</accession>
<dbReference type="EMBL" id="MRVG01000003">
    <property type="protein sequence ID" value="PMB70905.1"/>
    <property type="molecule type" value="Genomic_DNA"/>
</dbReference>
<evidence type="ECO:0000256" key="1">
    <source>
        <dbReference type="SAM" id="MobiDB-lite"/>
    </source>
</evidence>
<sequence length="72" mass="7995">MRRSRRPRKPVRSSEATKASAASFCRGPRAAQGVTLTAQTARKYGATGRIAAVVQPQRVKQQQEDAEQRQEQ</sequence>
<feature type="compositionally biased region" description="Basic residues" evidence="1">
    <location>
        <begin position="1"/>
        <end position="11"/>
    </location>
</feature>
<feature type="region of interest" description="Disordered" evidence="1">
    <location>
        <begin position="1"/>
        <end position="24"/>
    </location>
</feature>
<comment type="caution">
    <text evidence="2">The sequence shown here is derived from an EMBL/GenBank/DDBJ whole genome shotgun (WGS) entry which is preliminary data.</text>
</comment>
<reference evidence="2 3" key="1">
    <citation type="journal article" date="2016" name="Appl. Microbiol. Biotechnol.">
        <title>Characterization of T-DNA insertion mutants with decreased virulence in the entomopathogenic fungus Beauveria bassiana JEF-007.</title>
        <authorList>
            <person name="Kim S."/>
            <person name="Lee S.J."/>
            <person name="Nai Y.S."/>
            <person name="Yu J.S."/>
            <person name="Lee M.R."/>
            <person name="Yang Y.T."/>
            <person name="Kim J.S."/>
        </authorList>
    </citation>
    <scope>NUCLEOTIDE SEQUENCE [LARGE SCALE GENOMIC DNA]</scope>
    <source>
        <strain evidence="2 3">JEF-007</strain>
    </source>
</reference>
<name>A0A2N6NUG0_BEABA</name>
<protein>
    <submittedName>
        <fullName evidence="2">Uncharacterized protein</fullName>
    </submittedName>
</protein>
<organism evidence="2 3">
    <name type="scientific">Beauveria bassiana</name>
    <name type="common">White muscardine disease fungus</name>
    <name type="synonym">Tritirachium shiotae</name>
    <dbReference type="NCBI Taxonomy" id="176275"/>
    <lineage>
        <taxon>Eukaryota</taxon>
        <taxon>Fungi</taxon>
        <taxon>Dikarya</taxon>
        <taxon>Ascomycota</taxon>
        <taxon>Pezizomycotina</taxon>
        <taxon>Sordariomycetes</taxon>
        <taxon>Hypocreomycetidae</taxon>
        <taxon>Hypocreales</taxon>
        <taxon>Cordycipitaceae</taxon>
        <taxon>Beauveria</taxon>
    </lineage>
</organism>
<proteinExistence type="predicted"/>
<dbReference type="AlphaFoldDB" id="A0A2N6NUG0"/>
<evidence type="ECO:0000313" key="2">
    <source>
        <dbReference type="EMBL" id="PMB70905.1"/>
    </source>
</evidence>